<dbReference type="PANTHER" id="PTHR10894">
    <property type="entry name" value="NUCLEOLAR PROTEIN 5 NUCLEOLAR PROTEIN NOP5 NOP58"/>
    <property type="match status" value="1"/>
</dbReference>
<feature type="compositionally biased region" description="Basic and acidic residues" evidence="5">
    <location>
        <begin position="408"/>
        <end position="420"/>
    </location>
</feature>
<dbReference type="VEuPathDB" id="GiardiaDB:SS50377_23463"/>
<keyword evidence="3" id="KW-0690">Ribosome biogenesis</keyword>
<evidence type="ECO:0000256" key="3">
    <source>
        <dbReference type="ARBA" id="ARBA00022517"/>
    </source>
</evidence>
<dbReference type="EMBL" id="AUWU02000036">
    <property type="protein sequence ID" value="KAH0569289.1"/>
    <property type="molecule type" value="Genomic_DNA"/>
</dbReference>
<dbReference type="SMART" id="SM00931">
    <property type="entry name" value="NOSIC"/>
    <property type="match status" value="1"/>
</dbReference>
<evidence type="ECO:0000256" key="1">
    <source>
        <dbReference type="ARBA" id="ARBA00004604"/>
    </source>
</evidence>
<comment type="subcellular location">
    <subcellularLocation>
        <location evidence="1">Nucleus</location>
        <location evidence="1">Nucleolus</location>
    </subcellularLocation>
</comment>
<dbReference type="InterPro" id="IPR042239">
    <property type="entry name" value="Nop_C"/>
</dbReference>
<evidence type="ECO:0000256" key="5">
    <source>
        <dbReference type="SAM" id="MobiDB-lite"/>
    </source>
</evidence>
<dbReference type="Gene3D" id="1.10.287.4070">
    <property type="match status" value="1"/>
</dbReference>
<reference evidence="8" key="2">
    <citation type="submission" date="2020-12" db="EMBL/GenBank/DDBJ databases">
        <title>New Spironucleus salmonicida genome in near-complete chromosomes.</title>
        <authorList>
            <person name="Xu F."/>
            <person name="Kurt Z."/>
            <person name="Jimenez-Gonzalez A."/>
            <person name="Astvaldsson A."/>
            <person name="Andersson J.O."/>
            <person name="Svard S.G."/>
        </authorList>
    </citation>
    <scope>NUCLEOTIDE SEQUENCE</scope>
    <source>
        <strain evidence="8">ATCC 50377</strain>
    </source>
</reference>
<dbReference type="GO" id="GO:0042254">
    <property type="term" value="P:ribosome biogenesis"/>
    <property type="evidence" value="ECO:0007669"/>
    <property type="project" value="UniProtKB-KW"/>
</dbReference>
<evidence type="ECO:0000313" key="9">
    <source>
        <dbReference type="EMBL" id="KAH0573529.1"/>
    </source>
</evidence>
<comment type="similarity">
    <text evidence="2">Belongs to the NOP5/NOP56 family.</text>
</comment>
<dbReference type="InterPro" id="IPR045056">
    <property type="entry name" value="Nop56/Nop58"/>
</dbReference>
<dbReference type="Proteomes" id="UP000018208">
    <property type="component" value="Unassembled WGS sequence"/>
</dbReference>
<dbReference type="Pfam" id="PF01798">
    <property type="entry name" value="Nop"/>
    <property type="match status" value="1"/>
</dbReference>
<dbReference type="GO" id="GO:0032040">
    <property type="term" value="C:small-subunit processome"/>
    <property type="evidence" value="ECO:0007669"/>
    <property type="project" value="InterPro"/>
</dbReference>
<name>V6LR89_9EUKA</name>
<evidence type="ECO:0000259" key="6">
    <source>
        <dbReference type="PROSITE" id="PS51358"/>
    </source>
</evidence>
<protein>
    <submittedName>
        <fullName evidence="7">Nucleolar protein NOP5</fullName>
    </submittedName>
</protein>
<feature type="domain" description="Nop" evidence="6">
    <location>
        <begin position="269"/>
        <end position="388"/>
    </location>
</feature>
<reference evidence="7 8" key="1">
    <citation type="journal article" date="2014" name="PLoS Genet.">
        <title>The Genome of Spironucleus salmonicida Highlights a Fish Pathogen Adapted to Fluctuating Environments.</title>
        <authorList>
            <person name="Xu F."/>
            <person name="Jerlstrom-Hultqvist J."/>
            <person name="Einarsson E."/>
            <person name="Astvaldsson A."/>
            <person name="Svard S.G."/>
            <person name="Andersson J.O."/>
        </authorList>
    </citation>
    <scope>NUCLEOTIDE SEQUENCE</scope>
    <source>
        <strain evidence="8">ATCC 50377</strain>
    </source>
</reference>
<evidence type="ECO:0000256" key="4">
    <source>
        <dbReference type="ARBA" id="ARBA00023242"/>
    </source>
</evidence>
<dbReference type="EMBL" id="KI546083">
    <property type="protein sequence ID" value="EST46201.1"/>
    <property type="molecule type" value="Genomic_DNA"/>
</dbReference>
<sequence length="488" mass="55582">MPFYFYDTATGFALFKGQPNKLQLVNYQPFETMKQALDAQIAINNQELTSVYKSFIKSNFVKKFKEDTLHVPDMKLAQALKDNYDINCLCDSAALEVFREIQSNIKELIPNFDVEQQHQYQLALAHSFSRYQIQFNSESVDTMIVQSITLLDESEKEINGFMMRLQEWIVWSFPEAAKVITNHRQYAFLQTFLKGDKQQINDPETVKLLEPHFTTAQIDQLKESASISLGSDITPLDADRIKSLAEQCVQLFDYQESLTAYITSRMQSIAPNLTQILGPIVSARMLAKAGSLTKLAKLPASTVQILGAEKALFLTLKTKEKRTPKHGLIYSCTLVANSQLSDKGKMSRIAAQNAILAARVDCLSEKLDGEFAKTRIQEGKVQIMSSAERVVRQERKERKLQEYLAAKGGDKAEGDRKQEGPAETDEERRKRKEEKKRAKEEKKAAKSEAKHEEKAELAEAEEKKSSKKEEKKKDKKDKESKKDKKKDE</sequence>
<organism evidence="7">
    <name type="scientific">Spironucleus salmonicida</name>
    <dbReference type="NCBI Taxonomy" id="348837"/>
    <lineage>
        <taxon>Eukaryota</taxon>
        <taxon>Metamonada</taxon>
        <taxon>Diplomonadida</taxon>
        <taxon>Hexamitidae</taxon>
        <taxon>Hexamitinae</taxon>
        <taxon>Spironucleus</taxon>
    </lineage>
</organism>
<dbReference type="Gene3D" id="1.10.246.90">
    <property type="entry name" value="Nop domain"/>
    <property type="match status" value="1"/>
</dbReference>
<dbReference type="OrthoDB" id="6780543at2759"/>
<evidence type="ECO:0000313" key="8">
    <source>
        <dbReference type="EMBL" id="KAH0569289.1"/>
    </source>
</evidence>
<dbReference type="InterPro" id="IPR036070">
    <property type="entry name" value="Nop_dom_sf"/>
</dbReference>
<feature type="region of interest" description="Disordered" evidence="5">
    <location>
        <begin position="403"/>
        <end position="488"/>
    </location>
</feature>
<evidence type="ECO:0000256" key="2">
    <source>
        <dbReference type="ARBA" id="ARBA00009211"/>
    </source>
</evidence>
<proteinExistence type="inferred from homology"/>
<dbReference type="PANTHER" id="PTHR10894:SF1">
    <property type="entry name" value="NUCLEOLAR PROTEIN 58"/>
    <property type="match status" value="1"/>
</dbReference>
<dbReference type="GO" id="GO:0030515">
    <property type="term" value="F:snoRNA binding"/>
    <property type="evidence" value="ECO:0007669"/>
    <property type="project" value="InterPro"/>
</dbReference>
<accession>V6LR89</accession>
<dbReference type="GO" id="GO:0031428">
    <property type="term" value="C:box C/D methylation guide snoRNP complex"/>
    <property type="evidence" value="ECO:0007669"/>
    <property type="project" value="InterPro"/>
</dbReference>
<keyword evidence="4" id="KW-0539">Nucleus</keyword>
<keyword evidence="10" id="KW-1185">Reference proteome</keyword>
<gene>
    <name evidence="7" type="ORF">SS50377_13796</name>
    <name evidence="9" type="ORF">SS50377_23463</name>
    <name evidence="8" type="ORF">SS50377_28847</name>
</gene>
<dbReference type="AlphaFoldDB" id="V6LR89"/>
<dbReference type="InterPro" id="IPR002687">
    <property type="entry name" value="Nop_dom"/>
</dbReference>
<evidence type="ECO:0000313" key="10">
    <source>
        <dbReference type="Proteomes" id="UP000018208"/>
    </source>
</evidence>
<evidence type="ECO:0000313" key="7">
    <source>
        <dbReference type="EMBL" id="EST46201.1"/>
    </source>
</evidence>
<dbReference type="PROSITE" id="PS51358">
    <property type="entry name" value="NOP"/>
    <property type="match status" value="1"/>
</dbReference>
<dbReference type="InterPro" id="IPR012976">
    <property type="entry name" value="NOSIC"/>
</dbReference>
<dbReference type="EMBL" id="AUWU02000004">
    <property type="protein sequence ID" value="KAH0573529.1"/>
    <property type="molecule type" value="Genomic_DNA"/>
</dbReference>
<dbReference type="SUPFAM" id="SSF89124">
    <property type="entry name" value="Nop domain"/>
    <property type="match status" value="1"/>
</dbReference>
<dbReference type="VEuPathDB" id="GiardiaDB:SS50377_28847"/>
<feature type="compositionally biased region" description="Basic and acidic residues" evidence="5">
    <location>
        <begin position="435"/>
        <end position="488"/>
    </location>
</feature>